<accession>A0ABC9DRD8</accession>
<sequence length="189" mass="20386">MEKHLPKNQQDGGTEASKEPKIPTVTVARIMRQASPKNSKITTDAKEAVTECVVEFNAVIIHAAVEECRRDRRTTVTGDDLILAMKNLGFDDYVEPLTLYLQRYREVEGNNPRARHSTIASLEAAATPVPVAPTVEPDLTLQLGPPSSVHDITELGVNDDVYAVWRGTTAAPAAGTSQAAAPPASDDEN</sequence>
<dbReference type="EMBL" id="OZ075144">
    <property type="protein sequence ID" value="CAL5043272.1"/>
    <property type="molecule type" value="Genomic_DNA"/>
</dbReference>
<organism evidence="6 7">
    <name type="scientific">Urochloa decumbens</name>
    <dbReference type="NCBI Taxonomy" id="240449"/>
    <lineage>
        <taxon>Eukaryota</taxon>
        <taxon>Viridiplantae</taxon>
        <taxon>Streptophyta</taxon>
        <taxon>Embryophyta</taxon>
        <taxon>Tracheophyta</taxon>
        <taxon>Spermatophyta</taxon>
        <taxon>Magnoliopsida</taxon>
        <taxon>Liliopsida</taxon>
        <taxon>Poales</taxon>
        <taxon>Poaceae</taxon>
        <taxon>PACMAD clade</taxon>
        <taxon>Panicoideae</taxon>
        <taxon>Panicodae</taxon>
        <taxon>Paniceae</taxon>
        <taxon>Melinidinae</taxon>
        <taxon>Urochloa</taxon>
    </lineage>
</organism>
<comment type="similarity">
    <text evidence="1">Belongs to the NFYB/HAP3 subunit family.</text>
</comment>
<keyword evidence="7" id="KW-1185">Reference proteome</keyword>
<evidence type="ECO:0000256" key="1">
    <source>
        <dbReference type="ARBA" id="ARBA00009053"/>
    </source>
</evidence>
<dbReference type="Proteomes" id="UP001497457">
    <property type="component" value="Chromosome 34rd"/>
</dbReference>
<dbReference type="Pfam" id="PF00808">
    <property type="entry name" value="CBFD_NFYB_HMF"/>
    <property type="match status" value="1"/>
</dbReference>
<feature type="domain" description="Transcription factor CBF/NF-Y/archaeal histone" evidence="5">
    <location>
        <begin position="21"/>
        <end position="85"/>
    </location>
</feature>
<feature type="region of interest" description="Disordered" evidence="4">
    <location>
        <begin position="1"/>
        <end position="23"/>
    </location>
</feature>
<dbReference type="Gene3D" id="1.10.20.10">
    <property type="entry name" value="Histone, subunit A"/>
    <property type="match status" value="1"/>
</dbReference>
<keyword evidence="2" id="KW-0805">Transcription regulation</keyword>
<evidence type="ECO:0000256" key="4">
    <source>
        <dbReference type="SAM" id="MobiDB-lite"/>
    </source>
</evidence>
<evidence type="ECO:0000256" key="2">
    <source>
        <dbReference type="ARBA" id="ARBA00023015"/>
    </source>
</evidence>
<dbReference type="InterPro" id="IPR009072">
    <property type="entry name" value="Histone-fold"/>
</dbReference>
<dbReference type="PANTHER" id="PTHR11064">
    <property type="entry name" value="CCAAT-BINDING TRANSCRIPTION FACTOR-RELATED"/>
    <property type="match status" value="1"/>
</dbReference>
<reference evidence="6" key="1">
    <citation type="submission" date="2024-10" db="EMBL/GenBank/DDBJ databases">
        <authorList>
            <person name="Ryan C."/>
        </authorList>
    </citation>
    <scope>NUCLEOTIDE SEQUENCE [LARGE SCALE GENOMIC DNA]</scope>
</reference>
<evidence type="ECO:0000259" key="5">
    <source>
        <dbReference type="Pfam" id="PF00808"/>
    </source>
</evidence>
<evidence type="ECO:0000313" key="6">
    <source>
        <dbReference type="EMBL" id="CAL5043272.1"/>
    </source>
</evidence>
<dbReference type="AlphaFoldDB" id="A0ABC9DRD8"/>
<evidence type="ECO:0000256" key="3">
    <source>
        <dbReference type="ARBA" id="ARBA00023163"/>
    </source>
</evidence>
<evidence type="ECO:0000313" key="7">
    <source>
        <dbReference type="Proteomes" id="UP001497457"/>
    </source>
</evidence>
<name>A0ABC9DRD8_9POAL</name>
<dbReference type="InterPro" id="IPR027113">
    <property type="entry name" value="Transc_fact_NFYB/HAP3"/>
</dbReference>
<dbReference type="PANTHER" id="PTHR11064:SF162">
    <property type="entry name" value="TRANSCRIPTION FACTOR CBF_NF-Y_ARCHAEAL HISTONE DOMAIN-CONTAINING PROTEIN"/>
    <property type="match status" value="1"/>
</dbReference>
<dbReference type="InterPro" id="IPR003958">
    <property type="entry name" value="CBFA_NFYB_domain"/>
</dbReference>
<dbReference type="CDD" id="cd22907">
    <property type="entry name" value="HFD_NFYB"/>
    <property type="match status" value="1"/>
</dbReference>
<gene>
    <name evidence="6" type="ORF">URODEC1_LOCUS87616</name>
</gene>
<proteinExistence type="inferred from homology"/>
<keyword evidence="3" id="KW-0804">Transcription</keyword>
<protein>
    <recommendedName>
        <fullName evidence="5">Transcription factor CBF/NF-Y/archaeal histone domain-containing protein</fullName>
    </recommendedName>
</protein>
<dbReference type="PRINTS" id="PR00615">
    <property type="entry name" value="CCAATSUBUNTA"/>
</dbReference>
<dbReference type="SUPFAM" id="SSF47113">
    <property type="entry name" value="Histone-fold"/>
    <property type="match status" value="1"/>
</dbReference>